<evidence type="ECO:0000256" key="11">
    <source>
        <dbReference type="SAM" id="MobiDB-lite"/>
    </source>
</evidence>
<dbReference type="GO" id="GO:0004519">
    <property type="term" value="F:endonuclease activity"/>
    <property type="evidence" value="ECO:0007669"/>
    <property type="project" value="UniProtKB-KW"/>
</dbReference>
<organism evidence="13 14">
    <name type="scientific">Hymenobacter jeongseonensis</name>
    <dbReference type="NCBI Taxonomy" id="2791027"/>
    <lineage>
        <taxon>Bacteria</taxon>
        <taxon>Pseudomonadati</taxon>
        <taxon>Bacteroidota</taxon>
        <taxon>Cytophagia</taxon>
        <taxon>Cytophagales</taxon>
        <taxon>Hymenobacteraceae</taxon>
        <taxon>Hymenobacter</taxon>
    </lineage>
</organism>
<reference evidence="13 14" key="1">
    <citation type="submission" date="2020-11" db="EMBL/GenBank/DDBJ databases">
        <authorList>
            <person name="Kim M.K."/>
        </authorList>
    </citation>
    <scope>NUCLEOTIDE SEQUENCE [LARGE SCALE GENOMIC DNA]</scope>
    <source>
        <strain evidence="13 14">BT683</strain>
    </source>
</reference>
<evidence type="ECO:0000256" key="7">
    <source>
        <dbReference type="ARBA" id="ARBA00022759"/>
    </source>
</evidence>
<evidence type="ECO:0000256" key="9">
    <source>
        <dbReference type="ARBA" id="ARBA00022840"/>
    </source>
</evidence>
<evidence type="ECO:0000313" key="14">
    <source>
        <dbReference type="Proteomes" id="UP000597617"/>
    </source>
</evidence>
<comment type="similarity">
    <text evidence="2">Belongs to the HsdR family.</text>
</comment>
<dbReference type="InterPro" id="IPR055180">
    <property type="entry name" value="HsdR_RecA-like_helicase_dom_2"/>
</dbReference>
<dbReference type="InterPro" id="IPR040980">
    <property type="entry name" value="SWI2_SNF2"/>
</dbReference>
<keyword evidence="10" id="KW-0238">DNA-binding</keyword>
<evidence type="ECO:0000256" key="8">
    <source>
        <dbReference type="ARBA" id="ARBA00022801"/>
    </source>
</evidence>
<dbReference type="Gene3D" id="3.40.50.300">
    <property type="entry name" value="P-loop containing nucleotide triphosphate hydrolases"/>
    <property type="match status" value="3"/>
</dbReference>
<keyword evidence="8" id="KW-0378">Hydrolase</keyword>
<evidence type="ECO:0000256" key="5">
    <source>
        <dbReference type="ARBA" id="ARBA00022741"/>
    </source>
</evidence>
<evidence type="ECO:0000256" key="10">
    <source>
        <dbReference type="ARBA" id="ARBA00023125"/>
    </source>
</evidence>
<dbReference type="Pfam" id="PF11867">
    <property type="entry name" value="T1RH-like_C"/>
    <property type="match status" value="1"/>
</dbReference>
<feature type="compositionally biased region" description="Low complexity" evidence="11">
    <location>
        <begin position="381"/>
        <end position="391"/>
    </location>
</feature>
<keyword evidence="4" id="KW-0540">Nuclease</keyword>
<keyword evidence="6" id="KW-0680">Restriction system</keyword>
<keyword evidence="5" id="KW-0547">Nucleotide-binding</keyword>
<dbReference type="InterPro" id="IPR007409">
    <property type="entry name" value="Restrct_endonuc_type1_HsdR_N"/>
</dbReference>
<dbReference type="PROSITE" id="PS51192">
    <property type="entry name" value="HELICASE_ATP_BIND_1"/>
    <property type="match status" value="1"/>
</dbReference>
<evidence type="ECO:0000256" key="2">
    <source>
        <dbReference type="ARBA" id="ARBA00008598"/>
    </source>
</evidence>
<comment type="caution">
    <text evidence="13">The sequence shown here is derived from an EMBL/GenBank/DDBJ whole genome shotgun (WGS) entry which is preliminary data.</text>
</comment>
<dbReference type="CDD" id="cd18800">
    <property type="entry name" value="SF2_C_EcoR124I-like"/>
    <property type="match status" value="1"/>
</dbReference>
<dbReference type="Proteomes" id="UP000597617">
    <property type="component" value="Unassembled WGS sequence"/>
</dbReference>
<dbReference type="InterPro" id="IPR027417">
    <property type="entry name" value="P-loop_NTPase"/>
</dbReference>
<dbReference type="SMART" id="SM00487">
    <property type="entry name" value="DEXDc"/>
    <property type="match status" value="1"/>
</dbReference>
<feature type="region of interest" description="Disordered" evidence="11">
    <location>
        <begin position="381"/>
        <end position="419"/>
    </location>
</feature>
<protein>
    <recommendedName>
        <fullName evidence="3">type I site-specific deoxyribonuclease</fullName>
        <ecNumber evidence="3">3.1.21.3</ecNumber>
    </recommendedName>
</protein>
<comment type="catalytic activity">
    <reaction evidence="1">
        <text>Endonucleolytic cleavage of DNA to give random double-stranded fragments with terminal 5'-phosphates, ATP is simultaneously hydrolyzed.</text>
        <dbReference type="EC" id="3.1.21.3"/>
    </reaction>
</comment>
<dbReference type="PANTHER" id="PTHR30195">
    <property type="entry name" value="TYPE I SITE-SPECIFIC DEOXYRIBONUCLEASE PROTEIN SUBUNIT M AND R"/>
    <property type="match status" value="1"/>
</dbReference>
<dbReference type="RefSeq" id="WP_196284144.1">
    <property type="nucleotide sequence ID" value="NZ_JADQDQ010000018.1"/>
</dbReference>
<dbReference type="Pfam" id="PF04313">
    <property type="entry name" value="HSDR_N"/>
    <property type="match status" value="1"/>
</dbReference>
<name>A0ABS0IN54_9BACT</name>
<dbReference type="Pfam" id="PF18766">
    <property type="entry name" value="SWI2_SNF2"/>
    <property type="match status" value="1"/>
</dbReference>
<sequence>MSSTPEFLTSEQPALVLLQKLGYQHLSGAALAAERPDITQVVLPQRLRAAIARLNPLLDAHNQQKAYDRVTSGPGSSLMEVNEEVWKLLRGNAEWSLKQDVAGKPEDLPIRYLDYQTPANNDWLVVNQLKFHGKAGNSIPDLVVYVNGLPLAVVECKASGVIKEPISSTWSELNFYQGNSERLFHYNQLCVGAWGVGGRYGAIGTPQPFYSRFRAPDDEPELLALLGGTQPTAQDQLLFHLFEPTRLLDLVRHFVLFELEEGGRVVKKLPRYQQVRAVNKTIAKLRAHQQGGVVWHTQGSGKSLTMAYLTRKLQAQEYGFDNPTVLILTDRQELDRQITKTFRNVGFKRVQQATSVRHLDMLLRNDYGGIITSTLQKFQQADQDAPDTADASVESDDLTTPVDATAPAPRPGRTSQAIEGNSLVTVEEELVAGKWREVSRTTIELVPLSRKQNLYVLVDEAHRSHYGFLAAFMRTVLPEAKFIAFTGTPISKEDKSTLAEFYGQDYLDVYTIVESVADGATVPLLYDAGIARLDVKKEALDQEFEERFGHESEEKKDKLKDEALLKYQRSAGRIRDISLHLLEHFKGKIYPDGHKALLVCSGRQAALDYQQNMLALRQSGFHDFTTKVVVSLGSPKSDPIARDYFERLAWNRENPHDPLPLLVTPTEDIKGVTEDFKLPFGDESQMDQSGKRKKHDNTAILIVSDMLLTGYDAPIAACLYLDKPLKEHNLLQAIARVNRTYKSKAAGYIIDYNGVTQHLIKALEIFSGDLRPDDLLRNLSEEIPQLELNHAKLLAFCKPLKANKGYQREAFIEECIRFIEPFHRRDEFKALLRVFNKSVNIVLPHKAALRYEGDFKLFNEIKVRARNTYPDDEELKVSPDESKMLQQLINDHLTSQGVQNLLAEPVSIIDREQFKQEILNASPGTKMLKMRNQLKHVIRLGMDRNPDYYKPLAQRLEELLKEYEAQRIDQAQLLLAFTQLQDDVINENQEGNAHGFLTEGQVAVFNSMKTVFDGEAATATTKLFELVSGELEIVGWRDKGEVRNDMESKIRKLLVGKLDRSEARLKARDLVEILRKN</sequence>
<evidence type="ECO:0000256" key="6">
    <source>
        <dbReference type="ARBA" id="ARBA00022747"/>
    </source>
</evidence>
<evidence type="ECO:0000256" key="3">
    <source>
        <dbReference type="ARBA" id="ARBA00012654"/>
    </source>
</evidence>
<dbReference type="InterPro" id="IPR051268">
    <property type="entry name" value="Type-I_R_enzyme_R_subunit"/>
</dbReference>
<accession>A0ABS0IN54</accession>
<dbReference type="Gene3D" id="3.90.1570.50">
    <property type="match status" value="1"/>
</dbReference>
<proteinExistence type="inferred from homology"/>
<feature type="domain" description="Helicase ATP-binding" evidence="12">
    <location>
        <begin position="283"/>
        <end position="507"/>
    </location>
</feature>
<dbReference type="Pfam" id="PF22679">
    <property type="entry name" value="T1R_D3-like"/>
    <property type="match status" value="1"/>
</dbReference>
<keyword evidence="9" id="KW-0067">ATP-binding</keyword>
<dbReference type="InterPro" id="IPR021810">
    <property type="entry name" value="T1RH-like_C"/>
</dbReference>
<keyword evidence="7 13" id="KW-0255">Endonuclease</keyword>
<dbReference type="CDD" id="cd22332">
    <property type="entry name" value="HsdR_N"/>
    <property type="match status" value="1"/>
</dbReference>
<dbReference type="EC" id="3.1.21.3" evidence="3"/>
<keyword evidence="14" id="KW-1185">Reference proteome</keyword>
<dbReference type="EMBL" id="JADQDQ010000018">
    <property type="protein sequence ID" value="MBF9239793.1"/>
    <property type="molecule type" value="Genomic_DNA"/>
</dbReference>
<evidence type="ECO:0000259" key="12">
    <source>
        <dbReference type="PROSITE" id="PS51192"/>
    </source>
</evidence>
<evidence type="ECO:0000256" key="4">
    <source>
        <dbReference type="ARBA" id="ARBA00022722"/>
    </source>
</evidence>
<gene>
    <name evidence="13" type="ORF">I2I05_20535</name>
</gene>
<dbReference type="PANTHER" id="PTHR30195:SF15">
    <property type="entry name" value="TYPE I RESTRICTION ENZYME HINDI ENDONUCLEASE SUBUNIT"/>
    <property type="match status" value="1"/>
</dbReference>
<dbReference type="SUPFAM" id="SSF52540">
    <property type="entry name" value="P-loop containing nucleoside triphosphate hydrolases"/>
    <property type="match status" value="2"/>
</dbReference>
<evidence type="ECO:0000256" key="1">
    <source>
        <dbReference type="ARBA" id="ARBA00000851"/>
    </source>
</evidence>
<dbReference type="InterPro" id="IPR014001">
    <property type="entry name" value="Helicase_ATP-bd"/>
</dbReference>
<evidence type="ECO:0000313" key="13">
    <source>
        <dbReference type="EMBL" id="MBF9239793.1"/>
    </source>
</evidence>